<sequence length="119" mass="14056">MKLSETMKLELDRRFQKVLATPASFDFLVAIHDFVQYIELSSLSKRLPIQYAHLKQIYQGVKDSGAKSKGDLGHARYMVIHDLNRIQNNEFSQNNLFWRKQEFFRKLAIEIHEKLNPSF</sequence>
<reference evidence="1 2" key="1">
    <citation type="journal article" date="2016" name="Nat. Commun.">
        <title>Thousands of microbial genomes shed light on interconnected biogeochemical processes in an aquifer system.</title>
        <authorList>
            <person name="Anantharaman K."/>
            <person name="Brown C.T."/>
            <person name="Hug L.A."/>
            <person name="Sharon I."/>
            <person name="Castelle C.J."/>
            <person name="Probst A.J."/>
            <person name="Thomas B.C."/>
            <person name="Singh A."/>
            <person name="Wilkins M.J."/>
            <person name="Karaoz U."/>
            <person name="Brodie E.L."/>
            <person name="Williams K.H."/>
            <person name="Hubbard S.S."/>
            <person name="Banfield J.F."/>
        </authorList>
    </citation>
    <scope>NUCLEOTIDE SEQUENCE [LARGE SCALE GENOMIC DNA]</scope>
</reference>
<name>A0A1F5XVY0_9BACT</name>
<dbReference type="EMBL" id="MFIP01000018">
    <property type="protein sequence ID" value="OGF92038.1"/>
    <property type="molecule type" value="Genomic_DNA"/>
</dbReference>
<evidence type="ECO:0000313" key="2">
    <source>
        <dbReference type="Proteomes" id="UP000177334"/>
    </source>
</evidence>
<organism evidence="1 2">
    <name type="scientific">Candidatus Giovannonibacteria bacterium RIFCSPLOWO2_12_FULL_43_26</name>
    <dbReference type="NCBI Taxonomy" id="1798363"/>
    <lineage>
        <taxon>Bacteria</taxon>
        <taxon>Candidatus Giovannoniibacteriota</taxon>
    </lineage>
</organism>
<evidence type="ECO:0000313" key="1">
    <source>
        <dbReference type="EMBL" id="OGF92038.1"/>
    </source>
</evidence>
<protein>
    <submittedName>
        <fullName evidence="1">Uncharacterized protein</fullName>
    </submittedName>
</protein>
<comment type="caution">
    <text evidence="1">The sequence shown here is derived from an EMBL/GenBank/DDBJ whole genome shotgun (WGS) entry which is preliminary data.</text>
</comment>
<dbReference type="AlphaFoldDB" id="A0A1F5XVY0"/>
<gene>
    <name evidence="1" type="ORF">A3H05_03375</name>
</gene>
<dbReference type="Proteomes" id="UP000177334">
    <property type="component" value="Unassembled WGS sequence"/>
</dbReference>
<accession>A0A1F5XVY0</accession>
<proteinExistence type="predicted"/>